<dbReference type="EMBL" id="BMHE01000067">
    <property type="protein sequence ID" value="GGA12667.1"/>
    <property type="molecule type" value="Genomic_DNA"/>
</dbReference>
<evidence type="ECO:0000313" key="3">
    <source>
        <dbReference type="Proteomes" id="UP000615455"/>
    </source>
</evidence>
<protein>
    <submittedName>
        <fullName evidence="2">Uncharacterized protein</fullName>
    </submittedName>
</protein>
<proteinExistence type="predicted"/>
<name>A0ABQ1FH11_9BACL</name>
<evidence type="ECO:0000256" key="1">
    <source>
        <dbReference type="ARBA" id="ARBA00022679"/>
    </source>
</evidence>
<comment type="caution">
    <text evidence="2">The sequence shown here is derived from an EMBL/GenBank/DDBJ whole genome shotgun (WGS) entry which is preliminary data.</text>
</comment>
<dbReference type="SUPFAM" id="SSF53671">
    <property type="entry name" value="Aspartate/ornithine carbamoyltransferase"/>
    <property type="match status" value="1"/>
</dbReference>
<keyword evidence="1" id="KW-0808">Transferase</keyword>
<keyword evidence="3" id="KW-1185">Reference proteome</keyword>
<dbReference type="InterPro" id="IPR036901">
    <property type="entry name" value="Asp/Orn_carbamoylTrfase_sf"/>
</dbReference>
<accession>A0ABQ1FH11</accession>
<gene>
    <name evidence="2" type="ORF">GCM10008018_67120</name>
</gene>
<organism evidence="2 3">
    <name type="scientific">Paenibacillus marchantiophytorum</name>
    <dbReference type="NCBI Taxonomy" id="1619310"/>
    <lineage>
        <taxon>Bacteria</taxon>
        <taxon>Bacillati</taxon>
        <taxon>Bacillota</taxon>
        <taxon>Bacilli</taxon>
        <taxon>Bacillales</taxon>
        <taxon>Paenibacillaceae</taxon>
        <taxon>Paenibacillus</taxon>
    </lineage>
</organism>
<dbReference type="Proteomes" id="UP000615455">
    <property type="component" value="Unassembled WGS sequence"/>
</dbReference>
<evidence type="ECO:0000313" key="2">
    <source>
        <dbReference type="EMBL" id="GGA12667.1"/>
    </source>
</evidence>
<dbReference type="Gene3D" id="3.40.50.1370">
    <property type="entry name" value="Aspartate/ornithine carbamoyltransferase"/>
    <property type="match status" value="1"/>
</dbReference>
<sequence length="61" mass="7121">MHNNTIVVNLLLPHLLTLQELNKETLLSIIQKGIEIKQNPRAFHHVFERKGMLMLFQKTST</sequence>
<reference evidence="3" key="1">
    <citation type="journal article" date="2019" name="Int. J. Syst. Evol. Microbiol.">
        <title>The Global Catalogue of Microorganisms (GCM) 10K type strain sequencing project: providing services to taxonomists for standard genome sequencing and annotation.</title>
        <authorList>
            <consortium name="The Broad Institute Genomics Platform"/>
            <consortium name="The Broad Institute Genome Sequencing Center for Infectious Disease"/>
            <person name="Wu L."/>
            <person name="Ma J."/>
        </authorList>
    </citation>
    <scope>NUCLEOTIDE SEQUENCE [LARGE SCALE GENOMIC DNA]</scope>
    <source>
        <strain evidence="3">CGMCC 1.15043</strain>
    </source>
</reference>